<gene>
    <name evidence="1" type="ORF">H8Z83_01740</name>
</gene>
<comment type="caution">
    <text evidence="1">The sequence shown here is derived from an EMBL/GenBank/DDBJ whole genome shotgun (WGS) entry which is preliminary data.</text>
</comment>
<dbReference type="AlphaFoldDB" id="A0A923S6H1"/>
<organism evidence="1 2">
    <name type="scientific">Dysosmobacter segnis</name>
    <dbReference type="NCBI Taxonomy" id="2763042"/>
    <lineage>
        <taxon>Bacteria</taxon>
        <taxon>Bacillati</taxon>
        <taxon>Bacillota</taxon>
        <taxon>Clostridia</taxon>
        <taxon>Eubacteriales</taxon>
        <taxon>Oscillospiraceae</taxon>
        <taxon>Dysosmobacter</taxon>
    </lineage>
</organism>
<evidence type="ECO:0000313" key="2">
    <source>
        <dbReference type="Proteomes" id="UP000620327"/>
    </source>
</evidence>
<proteinExistence type="predicted"/>
<reference evidence="1" key="1">
    <citation type="submission" date="2020-08" db="EMBL/GenBank/DDBJ databases">
        <title>Genome public.</title>
        <authorList>
            <person name="Liu C."/>
            <person name="Sun Q."/>
        </authorList>
    </citation>
    <scope>NUCLEOTIDE SEQUENCE</scope>
    <source>
        <strain evidence="1">BX15</strain>
    </source>
</reference>
<dbReference type="Proteomes" id="UP000620327">
    <property type="component" value="Unassembled WGS sequence"/>
</dbReference>
<protein>
    <submittedName>
        <fullName evidence="1">Uncharacterized protein</fullName>
    </submittedName>
</protein>
<evidence type="ECO:0000313" key="1">
    <source>
        <dbReference type="EMBL" id="MBC5769073.1"/>
    </source>
</evidence>
<dbReference type="RefSeq" id="WP_187013459.1">
    <property type="nucleotide sequence ID" value="NZ_JACOQI010000001.1"/>
</dbReference>
<sequence length="73" mass="8506">MTLLEMSVVYAEHAAVIRSRIVELRGLTRQETDPEAVQALKRRVAALLPLWQEARDLARLTAHYYDYDKEAHR</sequence>
<accession>A0A923S6H1</accession>
<keyword evidence="2" id="KW-1185">Reference proteome</keyword>
<dbReference type="EMBL" id="JACOQI010000001">
    <property type="protein sequence ID" value="MBC5769073.1"/>
    <property type="molecule type" value="Genomic_DNA"/>
</dbReference>
<name>A0A923S6H1_9FIRM</name>